<organism evidence="11 12">
    <name type="scientific">Aristolochia fimbriata</name>
    <name type="common">White veined hardy Dutchman's pipe vine</name>
    <dbReference type="NCBI Taxonomy" id="158543"/>
    <lineage>
        <taxon>Eukaryota</taxon>
        <taxon>Viridiplantae</taxon>
        <taxon>Streptophyta</taxon>
        <taxon>Embryophyta</taxon>
        <taxon>Tracheophyta</taxon>
        <taxon>Spermatophyta</taxon>
        <taxon>Magnoliopsida</taxon>
        <taxon>Magnoliidae</taxon>
        <taxon>Piperales</taxon>
        <taxon>Aristolochiaceae</taxon>
        <taxon>Aristolochia</taxon>
    </lineage>
</organism>
<keyword evidence="5 9" id="KW-0560">Oxidoreductase</keyword>
<dbReference type="SUPFAM" id="SSF48264">
    <property type="entry name" value="Cytochrome P450"/>
    <property type="match status" value="1"/>
</dbReference>
<evidence type="ECO:0000256" key="1">
    <source>
        <dbReference type="ARBA" id="ARBA00001971"/>
    </source>
</evidence>
<dbReference type="GO" id="GO:0016705">
    <property type="term" value="F:oxidoreductase activity, acting on paired donors, with incorporation or reduction of molecular oxygen"/>
    <property type="evidence" value="ECO:0007669"/>
    <property type="project" value="InterPro"/>
</dbReference>
<dbReference type="PANTHER" id="PTHR47955:SF19">
    <property type="entry name" value="CYTOCHROME P450 71A9-LIKE ISOFORM X1"/>
    <property type="match status" value="1"/>
</dbReference>
<feature type="binding site" description="axial binding residue" evidence="8">
    <location>
        <position position="441"/>
    </location>
    <ligand>
        <name>heme</name>
        <dbReference type="ChEBI" id="CHEBI:30413"/>
    </ligand>
    <ligandPart>
        <name>Fe</name>
        <dbReference type="ChEBI" id="CHEBI:18248"/>
    </ligandPart>
</feature>
<proteinExistence type="inferred from homology"/>
<accession>A0AAV7ECX3</accession>
<keyword evidence="4 8" id="KW-0479">Metal-binding</keyword>
<keyword evidence="6 8" id="KW-0408">Iron</keyword>
<gene>
    <name evidence="11" type="ORF">H6P81_012697</name>
</gene>
<evidence type="ECO:0000256" key="9">
    <source>
        <dbReference type="RuleBase" id="RU000461"/>
    </source>
</evidence>
<sequence>MSGTGRNKRGTGSFKHPPGPVQLPVIGNLHLMLGDLPHRTLLSLSRKHRAPLMYLKLGQVPTVVASSPETAREVLKSLELEFCDRSNYPQEKTLTYNFSDVAYASHGREWRELRKVCVHQLLTSTKVRSMARFTYHLVHKMLIRSVSDSSASVKAVNLTEVLRTFTTDLVCKAVFGEKFKWEDEEEKRRFYEGLLETQLLLGASFLADGLPWLGWIDAVTGLGRRLRNNFAEMDYFYEKVIKHHEQQQLPHDHHPDPNEEEFVDVMLRAVKQLHLTRDHVKAILMDLLVGGTDSSAATVEWAMAELMRNPSAMKKLQDEIRGAVLLERKEGGSKGVDETHLPHLAYLRLVVKETLRLHPPTPLLIPRENKRHCVVDGYDVFPKTRVIVNALAVGLDPESWDDPEEFRPERFRNTDDAVVDYMRSTGQDFRFLPFGAGRRGCPGAMFGLTTVELALANLLCCFDWELPGGMSKEELSMEETYDSVVQRKKPLLLVPVKKFNELVD</sequence>
<evidence type="ECO:0000256" key="3">
    <source>
        <dbReference type="ARBA" id="ARBA00022617"/>
    </source>
</evidence>
<dbReference type="Gene3D" id="1.10.630.10">
    <property type="entry name" value="Cytochrome P450"/>
    <property type="match status" value="1"/>
</dbReference>
<dbReference type="InterPro" id="IPR036396">
    <property type="entry name" value="Cyt_P450_sf"/>
</dbReference>
<keyword evidence="7 9" id="KW-0503">Monooxygenase</keyword>
<dbReference type="PANTHER" id="PTHR47955">
    <property type="entry name" value="CYTOCHROME P450 FAMILY 71 PROTEIN"/>
    <property type="match status" value="1"/>
</dbReference>
<evidence type="ECO:0000313" key="12">
    <source>
        <dbReference type="Proteomes" id="UP000825729"/>
    </source>
</evidence>
<evidence type="ECO:0000256" key="4">
    <source>
        <dbReference type="ARBA" id="ARBA00022723"/>
    </source>
</evidence>
<dbReference type="CDD" id="cd11072">
    <property type="entry name" value="CYP71-like"/>
    <property type="match status" value="1"/>
</dbReference>
<dbReference type="GO" id="GO:0004497">
    <property type="term" value="F:monooxygenase activity"/>
    <property type="evidence" value="ECO:0007669"/>
    <property type="project" value="UniProtKB-KW"/>
</dbReference>
<evidence type="ECO:0008006" key="13">
    <source>
        <dbReference type="Google" id="ProtNLM"/>
    </source>
</evidence>
<evidence type="ECO:0000256" key="7">
    <source>
        <dbReference type="ARBA" id="ARBA00023033"/>
    </source>
</evidence>
<dbReference type="AlphaFoldDB" id="A0AAV7ECX3"/>
<dbReference type="InterPro" id="IPR001128">
    <property type="entry name" value="Cyt_P450"/>
</dbReference>
<feature type="region of interest" description="Disordered" evidence="10">
    <location>
        <begin position="1"/>
        <end position="20"/>
    </location>
</feature>
<comment type="cofactor">
    <cofactor evidence="1 8">
        <name>heme</name>
        <dbReference type="ChEBI" id="CHEBI:30413"/>
    </cofactor>
</comment>
<dbReference type="GO" id="GO:0005506">
    <property type="term" value="F:iron ion binding"/>
    <property type="evidence" value="ECO:0007669"/>
    <property type="project" value="InterPro"/>
</dbReference>
<reference evidence="11 12" key="1">
    <citation type="submission" date="2021-07" db="EMBL/GenBank/DDBJ databases">
        <title>The Aristolochia fimbriata genome: insights into angiosperm evolution, floral development and chemical biosynthesis.</title>
        <authorList>
            <person name="Jiao Y."/>
        </authorList>
    </citation>
    <scope>NUCLEOTIDE SEQUENCE [LARGE SCALE GENOMIC DNA]</scope>
    <source>
        <strain evidence="11">IBCAS-2021</strain>
        <tissue evidence="11">Leaf</tissue>
    </source>
</reference>
<comment type="caution">
    <text evidence="11">The sequence shown here is derived from an EMBL/GenBank/DDBJ whole genome shotgun (WGS) entry which is preliminary data.</text>
</comment>
<name>A0AAV7ECX3_ARIFI</name>
<dbReference type="GO" id="GO:0020037">
    <property type="term" value="F:heme binding"/>
    <property type="evidence" value="ECO:0007669"/>
    <property type="project" value="InterPro"/>
</dbReference>
<evidence type="ECO:0000313" key="11">
    <source>
        <dbReference type="EMBL" id="KAG9446569.1"/>
    </source>
</evidence>
<dbReference type="EMBL" id="JAINDJ010000005">
    <property type="protein sequence ID" value="KAG9446569.1"/>
    <property type="molecule type" value="Genomic_DNA"/>
</dbReference>
<keyword evidence="3 8" id="KW-0349">Heme</keyword>
<evidence type="ECO:0000256" key="10">
    <source>
        <dbReference type="SAM" id="MobiDB-lite"/>
    </source>
</evidence>
<evidence type="ECO:0000256" key="8">
    <source>
        <dbReference type="PIRSR" id="PIRSR602401-1"/>
    </source>
</evidence>
<dbReference type="PRINTS" id="PR00385">
    <property type="entry name" value="P450"/>
</dbReference>
<comment type="similarity">
    <text evidence="2 9">Belongs to the cytochrome P450 family.</text>
</comment>
<evidence type="ECO:0000256" key="5">
    <source>
        <dbReference type="ARBA" id="ARBA00023002"/>
    </source>
</evidence>
<keyword evidence="12" id="KW-1185">Reference proteome</keyword>
<dbReference type="PRINTS" id="PR00463">
    <property type="entry name" value="EP450I"/>
</dbReference>
<dbReference type="InterPro" id="IPR017972">
    <property type="entry name" value="Cyt_P450_CS"/>
</dbReference>
<dbReference type="FunFam" id="1.10.630.10:FF:000043">
    <property type="entry name" value="Cytochrome P450 99A2"/>
    <property type="match status" value="1"/>
</dbReference>
<evidence type="ECO:0000256" key="2">
    <source>
        <dbReference type="ARBA" id="ARBA00010617"/>
    </source>
</evidence>
<protein>
    <recommendedName>
        <fullName evidence="13">Cytochrome P450</fullName>
    </recommendedName>
</protein>
<dbReference type="InterPro" id="IPR002401">
    <property type="entry name" value="Cyt_P450_E_grp-I"/>
</dbReference>
<dbReference type="PROSITE" id="PS00086">
    <property type="entry name" value="CYTOCHROME_P450"/>
    <property type="match status" value="1"/>
</dbReference>
<dbReference type="Pfam" id="PF00067">
    <property type="entry name" value="p450"/>
    <property type="match status" value="1"/>
</dbReference>
<evidence type="ECO:0000256" key="6">
    <source>
        <dbReference type="ARBA" id="ARBA00023004"/>
    </source>
</evidence>
<dbReference type="Proteomes" id="UP000825729">
    <property type="component" value="Unassembled WGS sequence"/>
</dbReference>